<proteinExistence type="predicted"/>
<evidence type="ECO:0000313" key="2">
    <source>
        <dbReference type="EMBL" id="KAJ7685823.1"/>
    </source>
</evidence>
<dbReference type="EMBL" id="JARKIE010000102">
    <property type="protein sequence ID" value="KAJ7685823.1"/>
    <property type="molecule type" value="Genomic_DNA"/>
</dbReference>
<name>A0AAD7D8W3_MYCRO</name>
<accession>A0AAD7D8W3</accession>
<evidence type="ECO:0000313" key="3">
    <source>
        <dbReference type="Proteomes" id="UP001221757"/>
    </source>
</evidence>
<gene>
    <name evidence="2" type="ORF">B0H17DRAFT_1137309</name>
</gene>
<feature type="region of interest" description="Disordered" evidence="1">
    <location>
        <begin position="121"/>
        <end position="157"/>
    </location>
</feature>
<organism evidence="2 3">
    <name type="scientific">Mycena rosella</name>
    <name type="common">Pink bonnet</name>
    <name type="synonym">Agaricus rosellus</name>
    <dbReference type="NCBI Taxonomy" id="1033263"/>
    <lineage>
        <taxon>Eukaryota</taxon>
        <taxon>Fungi</taxon>
        <taxon>Dikarya</taxon>
        <taxon>Basidiomycota</taxon>
        <taxon>Agaricomycotina</taxon>
        <taxon>Agaricomycetes</taxon>
        <taxon>Agaricomycetidae</taxon>
        <taxon>Agaricales</taxon>
        <taxon>Marasmiineae</taxon>
        <taxon>Mycenaceae</taxon>
        <taxon>Mycena</taxon>
    </lineage>
</organism>
<sequence>MYIRLGSMQVQQGMIVGVLTKRGAVSALGAGAGIHATRKRAGAAGDDSRGLNEEVFSSGGAVSALGAGAGIHTTRKRAGGLNKEVSSWAQGNRAEIDELTALEMLRRCAGKALLSNSECGIKLPHRLSGPRHDDAGRLGGWRLKADPRHRRRPPATR</sequence>
<feature type="compositionally biased region" description="Basic residues" evidence="1">
    <location>
        <begin position="147"/>
        <end position="157"/>
    </location>
</feature>
<keyword evidence="3" id="KW-1185">Reference proteome</keyword>
<evidence type="ECO:0000256" key="1">
    <source>
        <dbReference type="SAM" id="MobiDB-lite"/>
    </source>
</evidence>
<dbReference type="Proteomes" id="UP001221757">
    <property type="component" value="Unassembled WGS sequence"/>
</dbReference>
<dbReference type="AlphaFoldDB" id="A0AAD7D8W3"/>
<protein>
    <submittedName>
        <fullName evidence="2">Uncharacterized protein</fullName>
    </submittedName>
</protein>
<reference evidence="2" key="1">
    <citation type="submission" date="2023-03" db="EMBL/GenBank/DDBJ databases">
        <title>Massive genome expansion in bonnet fungi (Mycena s.s.) driven by repeated elements and novel gene families across ecological guilds.</title>
        <authorList>
            <consortium name="Lawrence Berkeley National Laboratory"/>
            <person name="Harder C.B."/>
            <person name="Miyauchi S."/>
            <person name="Viragh M."/>
            <person name="Kuo A."/>
            <person name="Thoen E."/>
            <person name="Andreopoulos B."/>
            <person name="Lu D."/>
            <person name="Skrede I."/>
            <person name="Drula E."/>
            <person name="Henrissat B."/>
            <person name="Morin E."/>
            <person name="Kohler A."/>
            <person name="Barry K."/>
            <person name="LaButti K."/>
            <person name="Morin E."/>
            <person name="Salamov A."/>
            <person name="Lipzen A."/>
            <person name="Mereny Z."/>
            <person name="Hegedus B."/>
            <person name="Baldrian P."/>
            <person name="Stursova M."/>
            <person name="Weitz H."/>
            <person name="Taylor A."/>
            <person name="Grigoriev I.V."/>
            <person name="Nagy L.G."/>
            <person name="Martin F."/>
            <person name="Kauserud H."/>
        </authorList>
    </citation>
    <scope>NUCLEOTIDE SEQUENCE</scope>
    <source>
        <strain evidence="2">CBHHK067</strain>
    </source>
</reference>
<comment type="caution">
    <text evidence="2">The sequence shown here is derived from an EMBL/GenBank/DDBJ whole genome shotgun (WGS) entry which is preliminary data.</text>
</comment>